<protein>
    <submittedName>
        <fullName evidence="4">Alpha/beta-hydrolase</fullName>
    </submittedName>
</protein>
<dbReference type="InterPro" id="IPR029058">
    <property type="entry name" value="AB_hydrolase_fold"/>
</dbReference>
<dbReference type="EMBL" id="KZ825603">
    <property type="protein sequence ID" value="PYI26312.1"/>
    <property type="molecule type" value="Genomic_DNA"/>
</dbReference>
<sequence length="106" mass="11316">MPLFDNVTTMSEDCLTLRIDRPARTLSSATLPVMVWIYGGGDSFGQIYDSVYDPTGLVTGTAEKGFPIIYVVVNYRVGVFGLAASPALAASDSLNVGLLGRRLALK</sequence>
<name>A0A2V5HUD0_9EURO</name>
<keyword evidence="2 4" id="KW-0378">Hydrolase</keyword>
<feature type="domain" description="Carboxylesterase type B" evidence="3">
    <location>
        <begin position="8"/>
        <end position="106"/>
    </location>
</feature>
<dbReference type="Proteomes" id="UP000248817">
    <property type="component" value="Unassembled WGS sequence"/>
</dbReference>
<dbReference type="Pfam" id="PF00135">
    <property type="entry name" value="COesterase"/>
    <property type="match status" value="1"/>
</dbReference>
<dbReference type="Gene3D" id="3.40.50.1820">
    <property type="entry name" value="alpha/beta hydrolase"/>
    <property type="match status" value="1"/>
</dbReference>
<gene>
    <name evidence="4" type="ORF">BP00DRAFT_419774</name>
</gene>
<dbReference type="SUPFAM" id="SSF53474">
    <property type="entry name" value="alpha/beta-Hydrolases"/>
    <property type="match status" value="1"/>
</dbReference>
<comment type="similarity">
    <text evidence="1">Belongs to the type-B carboxylesterase/lipase family.</text>
</comment>
<accession>A0A2V5HUD0</accession>
<organism evidence="4 5">
    <name type="scientific">Aspergillus indologenus CBS 114.80</name>
    <dbReference type="NCBI Taxonomy" id="1450541"/>
    <lineage>
        <taxon>Eukaryota</taxon>
        <taxon>Fungi</taxon>
        <taxon>Dikarya</taxon>
        <taxon>Ascomycota</taxon>
        <taxon>Pezizomycotina</taxon>
        <taxon>Eurotiomycetes</taxon>
        <taxon>Eurotiomycetidae</taxon>
        <taxon>Eurotiales</taxon>
        <taxon>Aspergillaceae</taxon>
        <taxon>Aspergillus</taxon>
        <taxon>Aspergillus subgen. Circumdati</taxon>
    </lineage>
</organism>
<proteinExistence type="inferred from homology"/>
<reference evidence="4 5" key="1">
    <citation type="submission" date="2018-02" db="EMBL/GenBank/DDBJ databases">
        <title>The genomes of Aspergillus section Nigri reveals drivers in fungal speciation.</title>
        <authorList>
            <consortium name="DOE Joint Genome Institute"/>
            <person name="Vesth T.C."/>
            <person name="Nybo J."/>
            <person name="Theobald S."/>
            <person name="Brandl J."/>
            <person name="Frisvad J.C."/>
            <person name="Nielsen K.F."/>
            <person name="Lyhne E.K."/>
            <person name="Kogle M.E."/>
            <person name="Kuo A."/>
            <person name="Riley R."/>
            <person name="Clum A."/>
            <person name="Nolan M."/>
            <person name="Lipzen A."/>
            <person name="Salamov A."/>
            <person name="Henrissat B."/>
            <person name="Wiebenga A."/>
            <person name="De vries R.P."/>
            <person name="Grigoriev I.V."/>
            <person name="Mortensen U.H."/>
            <person name="Andersen M.R."/>
            <person name="Baker S.E."/>
        </authorList>
    </citation>
    <scope>NUCLEOTIDE SEQUENCE [LARGE SCALE GENOMIC DNA]</scope>
    <source>
        <strain evidence="4 5">CBS 114.80</strain>
    </source>
</reference>
<evidence type="ECO:0000313" key="4">
    <source>
        <dbReference type="EMBL" id="PYI26312.1"/>
    </source>
</evidence>
<evidence type="ECO:0000256" key="2">
    <source>
        <dbReference type="ARBA" id="ARBA00022801"/>
    </source>
</evidence>
<dbReference type="InterPro" id="IPR002018">
    <property type="entry name" value="CarbesteraseB"/>
</dbReference>
<dbReference type="AlphaFoldDB" id="A0A2V5HUD0"/>
<dbReference type="InterPro" id="IPR050654">
    <property type="entry name" value="AChE-related_enzymes"/>
</dbReference>
<evidence type="ECO:0000259" key="3">
    <source>
        <dbReference type="Pfam" id="PF00135"/>
    </source>
</evidence>
<dbReference type="PANTHER" id="PTHR43918">
    <property type="entry name" value="ACETYLCHOLINESTERASE"/>
    <property type="match status" value="1"/>
</dbReference>
<evidence type="ECO:0000256" key="1">
    <source>
        <dbReference type="ARBA" id="ARBA00005964"/>
    </source>
</evidence>
<keyword evidence="5" id="KW-1185">Reference proteome</keyword>
<evidence type="ECO:0000313" key="5">
    <source>
        <dbReference type="Proteomes" id="UP000248817"/>
    </source>
</evidence>
<dbReference type="PANTHER" id="PTHR43918:SF4">
    <property type="entry name" value="CARBOXYLIC ESTER HYDROLASE"/>
    <property type="match status" value="1"/>
</dbReference>
<dbReference type="GO" id="GO:0052689">
    <property type="term" value="F:carboxylic ester hydrolase activity"/>
    <property type="evidence" value="ECO:0007669"/>
    <property type="project" value="TreeGrafter"/>
</dbReference>